<evidence type="ECO:0008006" key="5">
    <source>
        <dbReference type="Google" id="ProtNLM"/>
    </source>
</evidence>
<dbReference type="SUPFAM" id="SSF48403">
    <property type="entry name" value="Ankyrin repeat"/>
    <property type="match status" value="1"/>
</dbReference>
<accession>A0A7R7VMV1</accession>
<keyword evidence="4" id="KW-1185">Reference proteome</keyword>
<evidence type="ECO:0000313" key="3">
    <source>
        <dbReference type="EMBL" id="BCR86844.1"/>
    </source>
</evidence>
<evidence type="ECO:0000313" key="4">
    <source>
        <dbReference type="Proteomes" id="UP000637239"/>
    </source>
</evidence>
<dbReference type="Pfam" id="PF00023">
    <property type="entry name" value="Ank"/>
    <property type="match status" value="1"/>
</dbReference>
<protein>
    <recommendedName>
        <fullName evidence="5">Ankyrin repeat protein</fullName>
    </recommendedName>
</protein>
<dbReference type="PANTHER" id="PTHR24198">
    <property type="entry name" value="ANKYRIN REPEAT AND PROTEIN KINASE DOMAIN-CONTAINING PROTEIN"/>
    <property type="match status" value="1"/>
</dbReference>
<dbReference type="InterPro" id="IPR002110">
    <property type="entry name" value="Ankyrin_rpt"/>
</dbReference>
<dbReference type="RefSeq" id="XP_043135366.1">
    <property type="nucleotide sequence ID" value="XM_043277492.1"/>
</dbReference>
<dbReference type="PANTHER" id="PTHR24198:SF165">
    <property type="entry name" value="ANKYRIN REPEAT-CONTAINING PROTEIN-RELATED"/>
    <property type="match status" value="1"/>
</dbReference>
<dbReference type="AlphaFoldDB" id="A0A7R7VMV1"/>
<dbReference type="Gene3D" id="1.25.40.20">
    <property type="entry name" value="Ankyrin repeat-containing domain"/>
    <property type="match status" value="2"/>
</dbReference>
<keyword evidence="2" id="KW-0040">ANK repeat</keyword>
<dbReference type="GeneID" id="66981203"/>
<evidence type="ECO:0000256" key="1">
    <source>
        <dbReference type="ARBA" id="ARBA00022737"/>
    </source>
</evidence>
<gene>
    <name evidence="3" type="ORF">ACHE_30831S</name>
</gene>
<sequence>MGSALAHAVLADNIPLASFLLADAGVDPNEPRMYGGRPPIVSTAHLGMFEMMDLLMKHGAQVKGTNALFNVMTSDRMDVLSYLVNRKGVDVNTIQPVEESGELIPGPVLHLAVQMRNSKWVRLLLKKFGANPLVKDQSGKTAVDWARCIGDPAIHKQLDLTYSKCQII</sequence>
<name>A0A7R7VMV1_ASPCH</name>
<reference evidence="3" key="2">
    <citation type="submission" date="2021-02" db="EMBL/GenBank/DDBJ databases">
        <title>Aspergillus chevalieri M1 genome sequence.</title>
        <authorList>
            <person name="Kadooka C."/>
            <person name="Mori K."/>
            <person name="Futagami T."/>
        </authorList>
    </citation>
    <scope>NUCLEOTIDE SEQUENCE</scope>
    <source>
        <strain evidence="3">M1</strain>
    </source>
</reference>
<organism evidence="3 4">
    <name type="scientific">Aspergillus chevalieri</name>
    <name type="common">Eurotium chevalieri</name>
    <dbReference type="NCBI Taxonomy" id="182096"/>
    <lineage>
        <taxon>Eukaryota</taxon>
        <taxon>Fungi</taxon>
        <taxon>Dikarya</taxon>
        <taxon>Ascomycota</taxon>
        <taxon>Pezizomycotina</taxon>
        <taxon>Eurotiomycetes</taxon>
        <taxon>Eurotiomycetidae</taxon>
        <taxon>Eurotiales</taxon>
        <taxon>Aspergillaceae</taxon>
        <taxon>Aspergillus</taxon>
        <taxon>Aspergillus subgen. Aspergillus</taxon>
    </lineage>
</organism>
<dbReference type="EMBL" id="AP024418">
    <property type="protein sequence ID" value="BCR86844.1"/>
    <property type="molecule type" value="Genomic_DNA"/>
</dbReference>
<dbReference type="InterPro" id="IPR036770">
    <property type="entry name" value="Ankyrin_rpt-contain_sf"/>
</dbReference>
<reference evidence="3" key="1">
    <citation type="submission" date="2021-01" db="EMBL/GenBank/DDBJ databases">
        <authorList>
            <consortium name="Aspergillus chevalieri M1 genome sequencing consortium"/>
            <person name="Kazuki M."/>
            <person name="Futagami T."/>
        </authorList>
    </citation>
    <scope>NUCLEOTIDE SEQUENCE</scope>
    <source>
        <strain evidence="3">M1</strain>
    </source>
</reference>
<dbReference type="Proteomes" id="UP000637239">
    <property type="component" value="Chromosome 3"/>
</dbReference>
<evidence type="ECO:0000256" key="2">
    <source>
        <dbReference type="ARBA" id="ARBA00023043"/>
    </source>
</evidence>
<dbReference type="KEGG" id="ache:ACHE_30831S"/>
<proteinExistence type="predicted"/>
<keyword evidence="1" id="KW-0677">Repeat</keyword>